<proteinExistence type="inferred from homology"/>
<gene>
    <name evidence="7" type="primary">rumA</name>
    <name evidence="7" type="ordered locus">PERMA_1601</name>
</gene>
<dbReference type="HOGENOM" id="CLU_014689_7_0_0"/>
<dbReference type="SUPFAM" id="SSF53335">
    <property type="entry name" value="S-adenosyl-L-methionine-dependent methyltransferases"/>
    <property type="match status" value="1"/>
</dbReference>
<dbReference type="eggNOG" id="COG2265">
    <property type="taxonomic scope" value="Bacteria"/>
</dbReference>
<dbReference type="Gene3D" id="2.40.50.140">
    <property type="entry name" value="Nucleic acid-binding proteins"/>
    <property type="match status" value="1"/>
</dbReference>
<evidence type="ECO:0000256" key="5">
    <source>
        <dbReference type="PROSITE-ProRule" id="PRU10015"/>
    </source>
</evidence>
<keyword evidence="3 4" id="KW-0949">S-adenosyl-L-methionine</keyword>
<keyword evidence="2 4" id="KW-0808">Transferase</keyword>
<evidence type="ECO:0000256" key="2">
    <source>
        <dbReference type="ARBA" id="ARBA00022679"/>
    </source>
</evidence>
<dbReference type="InterPro" id="IPR010280">
    <property type="entry name" value="U5_MeTrfase_fam"/>
</dbReference>
<feature type="domain" description="TRAM" evidence="6">
    <location>
        <begin position="1"/>
        <end position="52"/>
    </location>
</feature>
<feature type="binding site" evidence="4">
    <location>
        <position position="350"/>
    </location>
    <ligand>
        <name>S-adenosyl-L-methionine</name>
        <dbReference type="ChEBI" id="CHEBI:59789"/>
    </ligand>
</feature>
<dbReference type="PROSITE" id="PS01230">
    <property type="entry name" value="TRMA_1"/>
    <property type="match status" value="1"/>
</dbReference>
<dbReference type="KEGG" id="pmx:PERMA_1601"/>
<dbReference type="PROSITE" id="PS51687">
    <property type="entry name" value="SAM_MT_RNA_M5U"/>
    <property type="match status" value="1"/>
</dbReference>
<feature type="binding site" evidence="4">
    <location>
        <position position="304"/>
    </location>
    <ligand>
        <name>S-adenosyl-L-methionine</name>
        <dbReference type="ChEBI" id="CHEBI:59789"/>
    </ligand>
</feature>
<dbReference type="Gene3D" id="2.40.50.1070">
    <property type="match status" value="1"/>
</dbReference>
<evidence type="ECO:0000256" key="3">
    <source>
        <dbReference type="ARBA" id="ARBA00022691"/>
    </source>
</evidence>
<keyword evidence="8" id="KW-1185">Reference proteome</keyword>
<dbReference type="PANTHER" id="PTHR11061">
    <property type="entry name" value="RNA M5U METHYLTRANSFERASE"/>
    <property type="match status" value="1"/>
</dbReference>
<dbReference type="CDD" id="cd02440">
    <property type="entry name" value="AdoMet_MTases"/>
    <property type="match status" value="1"/>
</dbReference>
<dbReference type="GO" id="GO:0070041">
    <property type="term" value="F:rRNA (uridine-C5-)-methyltransferase activity"/>
    <property type="evidence" value="ECO:0007669"/>
    <property type="project" value="TreeGrafter"/>
</dbReference>
<feature type="active site" description="Nucleophile" evidence="4">
    <location>
        <position position="378"/>
    </location>
</feature>
<dbReference type="EC" id="2.1.1.-" evidence="7"/>
<evidence type="ECO:0000313" key="8">
    <source>
        <dbReference type="Proteomes" id="UP000001366"/>
    </source>
</evidence>
<feature type="active site" evidence="5">
    <location>
        <position position="378"/>
    </location>
</feature>
<feature type="binding site" evidence="4">
    <location>
        <position position="283"/>
    </location>
    <ligand>
        <name>S-adenosyl-L-methionine</name>
        <dbReference type="ChEBI" id="CHEBI:59789"/>
    </ligand>
</feature>
<dbReference type="InterPro" id="IPR002792">
    <property type="entry name" value="TRAM_dom"/>
</dbReference>
<sequence length="421" mass="48842">MIVKIEKLVYGGKGIGKLDGRVCFVPFVLPDEEVEVEIKKEKKSFIECEPLSIVEKSPFRTDPPCRYFRYCGGCDYQHITYEKQVEIKAEILLETLNRIGRLNIDRIDKIYPSKKPFNYRNRTQLKIRGEKIGFYMRESRQIINIDSCLLLKEDINGMISGVREILKFLIFQPEQVHIYSSSDGEALVKFVYQKRVRRFPLGLKHLRSFLSEKLKGAGIYHRKDDLLKRDVLLGESYIYEEYGGIKFRVSMDSFFQVNVYQVENLLDAVLQNIGDHEKAVDLFCGVGTLTLPSARYIKEIYGIESNPYAVNDANHNRKLNRIKNAKFFRMDANRSGGFIAELKPDLVIIDPPRTGVSDDLVRTFLDTDSIKRIIYVSCNPSTLARDLGYLKERYSVEKVYMIDMFPQTYHIESVVVLQKMK</sequence>
<organism evidence="7 8">
    <name type="scientific">Persephonella marina (strain DSM 14350 / EX-H1)</name>
    <dbReference type="NCBI Taxonomy" id="123214"/>
    <lineage>
        <taxon>Bacteria</taxon>
        <taxon>Pseudomonadati</taxon>
        <taxon>Aquificota</taxon>
        <taxon>Aquificia</taxon>
        <taxon>Aquificales</taxon>
        <taxon>Hydrogenothermaceae</taxon>
        <taxon>Persephonella</taxon>
    </lineage>
</organism>
<dbReference type="RefSeq" id="WP_012675512.1">
    <property type="nucleotide sequence ID" value="NC_012440.1"/>
</dbReference>
<dbReference type="OrthoDB" id="9804590at2"/>
<protein>
    <submittedName>
        <fullName evidence="7">23S rRNA (Uracil-5-)-methyltransferase</fullName>
        <ecNumber evidence="7">2.1.1.-</ecNumber>
    </submittedName>
</protein>
<dbReference type="InterPro" id="IPR030391">
    <property type="entry name" value="MeTrfase_TrmA_CS"/>
</dbReference>
<evidence type="ECO:0000256" key="4">
    <source>
        <dbReference type="PROSITE-ProRule" id="PRU01024"/>
    </source>
</evidence>
<evidence type="ECO:0000313" key="7">
    <source>
        <dbReference type="EMBL" id="ACO03273.1"/>
    </source>
</evidence>
<dbReference type="EMBL" id="CP001230">
    <property type="protein sequence ID" value="ACO03273.1"/>
    <property type="molecule type" value="Genomic_DNA"/>
</dbReference>
<evidence type="ECO:0000259" key="6">
    <source>
        <dbReference type="PROSITE" id="PS50926"/>
    </source>
</evidence>
<dbReference type="InterPro" id="IPR030390">
    <property type="entry name" value="MeTrfase_TrmA_AS"/>
</dbReference>
<dbReference type="STRING" id="123214.PERMA_1601"/>
<dbReference type="PROSITE" id="PS01231">
    <property type="entry name" value="TRMA_2"/>
    <property type="match status" value="1"/>
</dbReference>
<dbReference type="GO" id="GO:0070475">
    <property type="term" value="P:rRNA base methylation"/>
    <property type="evidence" value="ECO:0007669"/>
    <property type="project" value="TreeGrafter"/>
</dbReference>
<dbReference type="AlphaFoldDB" id="C0QRS2"/>
<dbReference type="PROSITE" id="PS50926">
    <property type="entry name" value="TRAM"/>
    <property type="match status" value="1"/>
</dbReference>
<dbReference type="PaxDb" id="123214-PERMA_1601"/>
<feature type="binding site" evidence="4">
    <location>
        <position position="256"/>
    </location>
    <ligand>
        <name>S-adenosyl-L-methionine</name>
        <dbReference type="ChEBI" id="CHEBI:59789"/>
    </ligand>
</feature>
<comment type="similarity">
    <text evidence="4">Belongs to the class I-like SAM-binding methyltransferase superfamily. RNA M5U methyltransferase family.</text>
</comment>
<accession>C0QRS2</accession>
<dbReference type="InterPro" id="IPR012340">
    <property type="entry name" value="NA-bd_OB-fold"/>
</dbReference>
<dbReference type="Pfam" id="PF05958">
    <property type="entry name" value="tRNA_U5-meth_tr"/>
    <property type="match status" value="1"/>
</dbReference>
<reference evidence="7 8" key="1">
    <citation type="journal article" date="2009" name="J. Bacteriol.">
        <title>Complete and draft genome sequences of six members of the Aquificales.</title>
        <authorList>
            <person name="Reysenbach A.L."/>
            <person name="Hamamura N."/>
            <person name="Podar M."/>
            <person name="Griffiths E."/>
            <person name="Ferreira S."/>
            <person name="Hochstein R."/>
            <person name="Heidelberg J."/>
            <person name="Johnson J."/>
            <person name="Mead D."/>
            <person name="Pohorille A."/>
            <person name="Sarmiento M."/>
            <person name="Schweighofer K."/>
            <person name="Seshadri R."/>
            <person name="Voytek M.A."/>
        </authorList>
    </citation>
    <scope>NUCLEOTIDE SEQUENCE [LARGE SCALE GENOMIC DNA]</scope>
    <source>
        <strain evidence="8">DSM 14350 / EX-H1</strain>
    </source>
</reference>
<dbReference type="Pfam" id="PF01938">
    <property type="entry name" value="TRAM"/>
    <property type="match status" value="1"/>
</dbReference>
<name>C0QRS2_PERMH</name>
<dbReference type="PANTHER" id="PTHR11061:SF30">
    <property type="entry name" value="TRNA (URACIL(54)-C(5))-METHYLTRANSFERASE"/>
    <property type="match status" value="1"/>
</dbReference>
<evidence type="ECO:0000256" key="1">
    <source>
        <dbReference type="ARBA" id="ARBA00022603"/>
    </source>
</evidence>
<dbReference type="InterPro" id="IPR029063">
    <property type="entry name" value="SAM-dependent_MTases_sf"/>
</dbReference>
<dbReference type="Gene3D" id="3.40.50.150">
    <property type="entry name" value="Vaccinia Virus protein VP39"/>
    <property type="match status" value="1"/>
</dbReference>
<keyword evidence="1 4" id="KW-0489">Methyltransferase</keyword>
<dbReference type="SUPFAM" id="SSF50249">
    <property type="entry name" value="Nucleic acid-binding proteins"/>
    <property type="match status" value="1"/>
</dbReference>
<dbReference type="Proteomes" id="UP000001366">
    <property type="component" value="Chromosome"/>
</dbReference>